<comment type="caution">
    <text evidence="2">The sequence shown here is derived from an EMBL/GenBank/DDBJ whole genome shotgun (WGS) entry which is preliminary data.</text>
</comment>
<accession>A0A073AY15</accession>
<dbReference type="Proteomes" id="UP000031419">
    <property type="component" value="Unassembled WGS sequence"/>
</dbReference>
<reference evidence="2 3" key="1">
    <citation type="submission" date="2014-06" db="EMBL/GenBank/DDBJ databases">
        <title>Saccharopolyspora rectivirgula DSM-43113 Genome sequencing.</title>
        <authorList>
            <person name="Barrera C."/>
            <person name="Millon L."/>
            <person name="Rognon B."/>
            <person name="Zaugg C."/>
            <person name="Monod M."/>
        </authorList>
    </citation>
    <scope>NUCLEOTIDE SEQUENCE [LARGE SCALE GENOMIC DNA]</scope>
    <source>
        <strain evidence="2 3">DSM 43113</strain>
    </source>
</reference>
<proteinExistence type="predicted"/>
<dbReference type="PANTHER" id="PTHR43546">
    <property type="entry name" value="UPF0173 METAL-DEPENDENT HYDROLASE MJ1163-RELATED"/>
    <property type="match status" value="1"/>
</dbReference>
<dbReference type="InterPro" id="IPR036866">
    <property type="entry name" value="RibonucZ/Hydroxyglut_hydro"/>
</dbReference>
<gene>
    <name evidence="2" type="ORF">GU90_08955</name>
</gene>
<dbReference type="AlphaFoldDB" id="A0A073AY15"/>
<name>A0A073AY15_9PSEU</name>
<dbReference type="RefSeq" id="WP_029722645.1">
    <property type="nucleotide sequence ID" value="NZ_JAJUIW010000031.1"/>
</dbReference>
<dbReference type="Pfam" id="PF13483">
    <property type="entry name" value="Lactamase_B_3"/>
    <property type="match status" value="1"/>
</dbReference>
<dbReference type="OrthoDB" id="3190691at2"/>
<dbReference type="InterPro" id="IPR001279">
    <property type="entry name" value="Metallo-B-lactamas"/>
</dbReference>
<dbReference type="EMBL" id="JNVU01000024">
    <property type="protein sequence ID" value="KEI44628.1"/>
    <property type="molecule type" value="Genomic_DNA"/>
</dbReference>
<protein>
    <submittedName>
        <fullName evidence="2">Beta-lactamase</fullName>
    </submittedName>
</protein>
<sequence>MQITHFGHSCVLVETATARLLFDPGSFSSGFEQLRDLTAVLLTHQHPDHVDIDRLPALLEANPAAQLIADAGTVAMLADKGLQARTARAGETFELSGTAVHAVGGEHAVIHPDVPVIDNVGFVLENGAFYHPGDSFFVPEERIDVLGLPTGAPWLKLSEAVDFLRAVAPRTAVPIHEAVLSRPQMHYRMFEQLRPESTEIKVLTAGRPAEL</sequence>
<dbReference type="PANTHER" id="PTHR43546:SF3">
    <property type="entry name" value="UPF0173 METAL-DEPENDENT HYDROLASE MJ1163"/>
    <property type="match status" value="1"/>
</dbReference>
<dbReference type="eggNOG" id="COG2220">
    <property type="taxonomic scope" value="Bacteria"/>
</dbReference>
<dbReference type="InterPro" id="IPR050114">
    <property type="entry name" value="UPF0173_UPF0282_UlaG_hydrolase"/>
</dbReference>
<dbReference type="Gene3D" id="3.60.15.10">
    <property type="entry name" value="Ribonuclease Z/Hydroxyacylglutathione hydrolase-like"/>
    <property type="match status" value="1"/>
</dbReference>
<evidence type="ECO:0000313" key="2">
    <source>
        <dbReference type="EMBL" id="KEI44628.1"/>
    </source>
</evidence>
<dbReference type="SMART" id="SM00849">
    <property type="entry name" value="Lactamase_B"/>
    <property type="match status" value="1"/>
</dbReference>
<keyword evidence="3" id="KW-1185">Reference proteome</keyword>
<feature type="domain" description="Metallo-beta-lactamase" evidence="1">
    <location>
        <begin position="7"/>
        <end position="176"/>
    </location>
</feature>
<evidence type="ECO:0000259" key="1">
    <source>
        <dbReference type="SMART" id="SM00849"/>
    </source>
</evidence>
<dbReference type="STRING" id="28042.GU90_08955"/>
<organism evidence="2 3">
    <name type="scientific">Saccharopolyspora rectivirgula</name>
    <dbReference type="NCBI Taxonomy" id="28042"/>
    <lineage>
        <taxon>Bacteria</taxon>
        <taxon>Bacillati</taxon>
        <taxon>Actinomycetota</taxon>
        <taxon>Actinomycetes</taxon>
        <taxon>Pseudonocardiales</taxon>
        <taxon>Pseudonocardiaceae</taxon>
        <taxon>Saccharopolyspora</taxon>
    </lineage>
</organism>
<evidence type="ECO:0000313" key="3">
    <source>
        <dbReference type="Proteomes" id="UP000031419"/>
    </source>
</evidence>
<dbReference type="SUPFAM" id="SSF56281">
    <property type="entry name" value="Metallo-hydrolase/oxidoreductase"/>
    <property type="match status" value="1"/>
</dbReference>